<organism evidence="2">
    <name type="scientific">Arundo donax</name>
    <name type="common">Giant reed</name>
    <name type="synonym">Donax arundinaceus</name>
    <dbReference type="NCBI Taxonomy" id="35708"/>
    <lineage>
        <taxon>Eukaryota</taxon>
        <taxon>Viridiplantae</taxon>
        <taxon>Streptophyta</taxon>
        <taxon>Embryophyta</taxon>
        <taxon>Tracheophyta</taxon>
        <taxon>Spermatophyta</taxon>
        <taxon>Magnoliopsida</taxon>
        <taxon>Liliopsida</taxon>
        <taxon>Poales</taxon>
        <taxon>Poaceae</taxon>
        <taxon>PACMAD clade</taxon>
        <taxon>Arundinoideae</taxon>
        <taxon>Arundineae</taxon>
        <taxon>Arundo</taxon>
    </lineage>
</organism>
<dbReference type="AlphaFoldDB" id="A0A0A9F9L0"/>
<feature type="compositionally biased region" description="Basic residues" evidence="1">
    <location>
        <begin position="22"/>
        <end position="39"/>
    </location>
</feature>
<dbReference type="EMBL" id="GBRH01191065">
    <property type="protein sequence ID" value="JAE06831.1"/>
    <property type="molecule type" value="Transcribed_RNA"/>
</dbReference>
<protein>
    <submittedName>
        <fullName evidence="2">Uncharacterized protein</fullName>
    </submittedName>
</protein>
<feature type="region of interest" description="Disordered" evidence="1">
    <location>
        <begin position="22"/>
        <end position="53"/>
    </location>
</feature>
<reference evidence="2" key="2">
    <citation type="journal article" date="2015" name="Data Brief">
        <title>Shoot transcriptome of the giant reed, Arundo donax.</title>
        <authorList>
            <person name="Barrero R.A."/>
            <person name="Guerrero F.D."/>
            <person name="Moolhuijzen P."/>
            <person name="Goolsby J.A."/>
            <person name="Tidwell J."/>
            <person name="Bellgard S.E."/>
            <person name="Bellgard M.I."/>
        </authorList>
    </citation>
    <scope>NUCLEOTIDE SEQUENCE</scope>
    <source>
        <tissue evidence="2">Shoot tissue taken approximately 20 cm above the soil surface</tissue>
    </source>
</reference>
<accession>A0A0A9F9L0</accession>
<sequence length="53" mass="6313">MFHPVVSQELMMGGVTLFLHKRRPRRRRRRPQTRARRATRIAATTRAGMRSRP</sequence>
<evidence type="ECO:0000256" key="1">
    <source>
        <dbReference type="SAM" id="MobiDB-lite"/>
    </source>
</evidence>
<name>A0A0A9F9L0_ARUDO</name>
<proteinExistence type="predicted"/>
<reference evidence="2" key="1">
    <citation type="submission" date="2014-09" db="EMBL/GenBank/DDBJ databases">
        <authorList>
            <person name="Magalhaes I.L.F."/>
            <person name="Oliveira U."/>
            <person name="Santos F.R."/>
            <person name="Vidigal T.H.D.A."/>
            <person name="Brescovit A.D."/>
            <person name="Santos A.J."/>
        </authorList>
    </citation>
    <scope>NUCLEOTIDE SEQUENCE</scope>
    <source>
        <tissue evidence="2">Shoot tissue taken approximately 20 cm above the soil surface</tissue>
    </source>
</reference>
<evidence type="ECO:0000313" key="2">
    <source>
        <dbReference type="EMBL" id="JAE06831.1"/>
    </source>
</evidence>